<evidence type="ECO:0000313" key="1">
    <source>
        <dbReference type="EMBL" id="GIY18117.1"/>
    </source>
</evidence>
<gene>
    <name evidence="1" type="ORF">CEXT_231481</name>
</gene>
<keyword evidence="2" id="KW-1185">Reference proteome</keyword>
<evidence type="ECO:0000313" key="2">
    <source>
        <dbReference type="Proteomes" id="UP001054945"/>
    </source>
</evidence>
<name>A0AAV4RDD3_CAEEX</name>
<organism evidence="1 2">
    <name type="scientific">Caerostris extrusa</name>
    <name type="common">Bark spider</name>
    <name type="synonym">Caerostris bankana</name>
    <dbReference type="NCBI Taxonomy" id="172846"/>
    <lineage>
        <taxon>Eukaryota</taxon>
        <taxon>Metazoa</taxon>
        <taxon>Ecdysozoa</taxon>
        <taxon>Arthropoda</taxon>
        <taxon>Chelicerata</taxon>
        <taxon>Arachnida</taxon>
        <taxon>Araneae</taxon>
        <taxon>Araneomorphae</taxon>
        <taxon>Entelegynae</taxon>
        <taxon>Araneoidea</taxon>
        <taxon>Araneidae</taxon>
        <taxon>Caerostris</taxon>
    </lineage>
</organism>
<dbReference type="Proteomes" id="UP001054945">
    <property type="component" value="Unassembled WGS sequence"/>
</dbReference>
<reference evidence="1 2" key="1">
    <citation type="submission" date="2021-06" db="EMBL/GenBank/DDBJ databases">
        <title>Caerostris extrusa draft genome.</title>
        <authorList>
            <person name="Kono N."/>
            <person name="Arakawa K."/>
        </authorList>
    </citation>
    <scope>NUCLEOTIDE SEQUENCE [LARGE SCALE GENOMIC DNA]</scope>
</reference>
<comment type="caution">
    <text evidence="1">The sequence shown here is derived from an EMBL/GenBank/DDBJ whole genome shotgun (WGS) entry which is preliminary data.</text>
</comment>
<dbReference type="EMBL" id="BPLR01007577">
    <property type="protein sequence ID" value="GIY18117.1"/>
    <property type="molecule type" value="Genomic_DNA"/>
</dbReference>
<dbReference type="AlphaFoldDB" id="A0AAV4RDD3"/>
<sequence length="100" mass="10947">MLTTFFISFSNIFLKLNIINSAPILSLPGTAPQSFQEKKAAVHRPRAALLGQLIQRKRAGDAPSPNRDCLCGHLFALGRTKQEMGLQGRSRGTALWNVGK</sequence>
<protein>
    <submittedName>
        <fullName evidence="1">Uncharacterized protein</fullName>
    </submittedName>
</protein>
<proteinExistence type="predicted"/>
<accession>A0AAV4RDD3</accession>